<dbReference type="Proteomes" id="UP000245430">
    <property type="component" value="Unassembled WGS sequence"/>
</dbReference>
<keyword evidence="1" id="KW-0732">Signal</keyword>
<dbReference type="RefSeq" id="WP_109683361.1">
    <property type="nucleotide sequence ID" value="NZ_QGGP01000010.1"/>
</dbReference>
<feature type="chain" id="PRO_5016284720" evidence="1">
    <location>
        <begin position="26"/>
        <end position="146"/>
    </location>
</feature>
<dbReference type="AlphaFoldDB" id="A0A316DG19"/>
<dbReference type="PANTHER" id="PTHR41247">
    <property type="entry name" value="HTH-TYPE TRANSCRIPTIONAL REPRESSOR YCNK"/>
    <property type="match status" value="1"/>
</dbReference>
<organism evidence="2 3">
    <name type="scientific">Xanthomarina spongicola</name>
    <dbReference type="NCBI Taxonomy" id="570520"/>
    <lineage>
        <taxon>Bacteria</taxon>
        <taxon>Pseudomonadati</taxon>
        <taxon>Bacteroidota</taxon>
        <taxon>Flavobacteriia</taxon>
        <taxon>Flavobacteriales</taxon>
        <taxon>Flavobacteriaceae</taxon>
        <taxon>Xanthomarina</taxon>
    </lineage>
</organism>
<dbReference type="OrthoDB" id="9792749at2"/>
<comment type="caution">
    <text evidence="2">The sequence shown here is derived from an EMBL/GenBank/DDBJ whole genome shotgun (WGS) entry which is preliminary data.</text>
</comment>
<sequence>MQRLKQFSFVALLLVLTSCNVGPQAIDYGTDGCHFCKMTIVDKVHAAEIVTNKGKVYKFDASECMINFMKDFEASEIKLYLTNIYTEPETLVDATKATFLISKNVPSPMGAFLTAFKTKEDALKVQAEKEGTLYSWDELLIHFKED</sequence>
<evidence type="ECO:0000313" key="3">
    <source>
        <dbReference type="Proteomes" id="UP000245430"/>
    </source>
</evidence>
<dbReference type="SUPFAM" id="SSF160387">
    <property type="entry name" value="NosL/MerB-like"/>
    <property type="match status" value="1"/>
</dbReference>
<protein>
    <submittedName>
        <fullName evidence="2">Copper chaperone NosL</fullName>
    </submittedName>
</protein>
<dbReference type="PROSITE" id="PS51257">
    <property type="entry name" value="PROKAR_LIPOPROTEIN"/>
    <property type="match status" value="1"/>
</dbReference>
<dbReference type="PANTHER" id="PTHR41247:SF1">
    <property type="entry name" value="HTH-TYPE TRANSCRIPTIONAL REPRESSOR YCNK"/>
    <property type="match status" value="1"/>
</dbReference>
<feature type="signal peptide" evidence="1">
    <location>
        <begin position="1"/>
        <end position="25"/>
    </location>
</feature>
<evidence type="ECO:0000313" key="2">
    <source>
        <dbReference type="EMBL" id="PWK17237.1"/>
    </source>
</evidence>
<dbReference type="InterPro" id="IPR008719">
    <property type="entry name" value="N2O_reductase_NosL"/>
</dbReference>
<proteinExistence type="predicted"/>
<dbReference type="EMBL" id="QGGP01000010">
    <property type="protein sequence ID" value="PWK17237.1"/>
    <property type="molecule type" value="Genomic_DNA"/>
</dbReference>
<name>A0A316DG19_9FLAO</name>
<reference evidence="2 3" key="1">
    <citation type="submission" date="2018-05" db="EMBL/GenBank/DDBJ databases">
        <title>Genomic Encyclopedia of Archaeal and Bacterial Type Strains, Phase II (KMG-II): from individual species to whole genera.</title>
        <authorList>
            <person name="Goeker M."/>
        </authorList>
    </citation>
    <scope>NUCLEOTIDE SEQUENCE [LARGE SCALE GENOMIC DNA]</scope>
    <source>
        <strain evidence="2 3">DSM 22637</strain>
    </source>
</reference>
<evidence type="ECO:0000256" key="1">
    <source>
        <dbReference type="SAM" id="SignalP"/>
    </source>
</evidence>
<dbReference type="Pfam" id="PF05573">
    <property type="entry name" value="NosL"/>
    <property type="match status" value="1"/>
</dbReference>
<gene>
    <name evidence="2" type="ORF">LX78_02777</name>
</gene>
<accession>A0A316DG19</accession>
<keyword evidence="3" id="KW-1185">Reference proteome</keyword>